<dbReference type="EMBL" id="JAFCIX010000349">
    <property type="protein sequence ID" value="KAH6593624.1"/>
    <property type="molecule type" value="Genomic_DNA"/>
</dbReference>
<keyword evidence="2" id="KW-1185">Reference proteome</keyword>
<proteinExistence type="predicted"/>
<dbReference type="PANTHER" id="PTHR42883:SF2">
    <property type="entry name" value="THYMIDYLYLTRANSFERASE"/>
    <property type="match status" value="1"/>
</dbReference>
<evidence type="ECO:0000313" key="2">
    <source>
        <dbReference type="Proteomes" id="UP001648503"/>
    </source>
</evidence>
<dbReference type="PANTHER" id="PTHR42883">
    <property type="entry name" value="GLUCOSE-1-PHOSPHATE THYMIDYLTRANSFERASE"/>
    <property type="match status" value="1"/>
</dbReference>
<protein>
    <recommendedName>
        <fullName evidence="3">MobA-like NTP transferase domain-containing protein</fullName>
    </recommendedName>
</protein>
<comment type="caution">
    <text evidence="1">The sequence shown here is derived from an EMBL/GenBank/DDBJ whole genome shotgun (WGS) entry which is preliminary data.</text>
</comment>
<gene>
    <name evidence="1" type="ORF">BASA50_007185</name>
</gene>
<evidence type="ECO:0000313" key="1">
    <source>
        <dbReference type="EMBL" id="KAH6593624.1"/>
    </source>
</evidence>
<dbReference type="Gene3D" id="3.90.550.10">
    <property type="entry name" value="Spore Coat Polysaccharide Biosynthesis Protein SpsA, Chain A"/>
    <property type="match status" value="1"/>
</dbReference>
<dbReference type="Proteomes" id="UP001648503">
    <property type="component" value="Unassembled WGS sequence"/>
</dbReference>
<organism evidence="1 2">
    <name type="scientific">Batrachochytrium salamandrivorans</name>
    <dbReference type="NCBI Taxonomy" id="1357716"/>
    <lineage>
        <taxon>Eukaryota</taxon>
        <taxon>Fungi</taxon>
        <taxon>Fungi incertae sedis</taxon>
        <taxon>Chytridiomycota</taxon>
        <taxon>Chytridiomycota incertae sedis</taxon>
        <taxon>Chytridiomycetes</taxon>
        <taxon>Rhizophydiales</taxon>
        <taxon>Rhizophydiales incertae sedis</taxon>
        <taxon>Batrachochytrium</taxon>
    </lineage>
</organism>
<dbReference type="InterPro" id="IPR029044">
    <property type="entry name" value="Nucleotide-diphossugar_trans"/>
</dbReference>
<sequence length="347" mass="37974">MNSIDLLHDYNVLFLAAGYGTRIAREIRADTSGSYSHLLHLPKALLPVGGLPLLDHWLRLLKDYNEANQLKKQLDQAEQTKPQEQFSNIFVVTNDMFLPQFLVWAAAAGVPYANIISDHTSSNDLRLGSVQDLNLAIDHFHLQSRPLLVLAGDTLPLTDFSLVDFIAQALSLLPSSLVTSYTVAHDNDTLKTGILEVETASHCSHSSPGVVLERPSESSIARSTAITASLSTHGASTDPPLRVCSFLEKPHPSATLSRLACPCLYFLSPQALNLLPVFLAESKVRFEAGKYDKGSLLDHIDASGKFIAWLIHRHPTYAYRISGRLDIGGLSSYIQADAYVCNNNGLS</sequence>
<evidence type="ECO:0008006" key="3">
    <source>
        <dbReference type="Google" id="ProtNLM"/>
    </source>
</evidence>
<dbReference type="SUPFAM" id="SSF53448">
    <property type="entry name" value="Nucleotide-diphospho-sugar transferases"/>
    <property type="match status" value="1"/>
</dbReference>
<accession>A0ABQ8F844</accession>
<reference evidence="1 2" key="1">
    <citation type="submission" date="2021-02" db="EMBL/GenBank/DDBJ databases">
        <title>Variation within the Batrachochytrium salamandrivorans European outbreak.</title>
        <authorList>
            <person name="Kelly M."/>
            <person name="Pasmans F."/>
            <person name="Shea T.P."/>
            <person name="Munoz J.F."/>
            <person name="Carranza S."/>
            <person name="Cuomo C.A."/>
            <person name="Martel A."/>
        </authorList>
    </citation>
    <scope>NUCLEOTIDE SEQUENCE [LARGE SCALE GENOMIC DNA]</scope>
    <source>
        <strain evidence="1 2">AMFP18/2</strain>
    </source>
</reference>
<name>A0ABQ8F844_9FUNG</name>